<dbReference type="NCBIfam" id="TIGR02227">
    <property type="entry name" value="sigpep_I_bact"/>
    <property type="match status" value="1"/>
</dbReference>
<comment type="catalytic activity">
    <reaction evidence="1 7">
        <text>Cleavage of hydrophobic, N-terminal signal or leader sequences from secreted and periplasmic proteins.</text>
        <dbReference type="EC" id="3.4.21.89"/>
    </reaction>
</comment>
<dbReference type="GO" id="GO:0004252">
    <property type="term" value="F:serine-type endopeptidase activity"/>
    <property type="evidence" value="ECO:0007669"/>
    <property type="project" value="InterPro"/>
</dbReference>
<dbReference type="PANTHER" id="PTHR43390:SF1">
    <property type="entry name" value="CHLOROPLAST PROCESSING PEPTIDASE"/>
    <property type="match status" value="1"/>
</dbReference>
<keyword evidence="7" id="KW-1133">Transmembrane helix</keyword>
<evidence type="ECO:0000256" key="6">
    <source>
        <dbReference type="PIRSR" id="PIRSR600223-1"/>
    </source>
</evidence>
<dbReference type="Pfam" id="PF10502">
    <property type="entry name" value="Peptidase_S26"/>
    <property type="match status" value="1"/>
</dbReference>
<sequence length="191" mass="21002">MRHDRQHETETPADGGALWWLVTVGGTVLVMWLLFTFVLGVFYVPSGSMLDTIQLGDRVVGEKVSYRFGAPRQGDVVTFLDPAGSGETLIKRVIAMSGQTVDLRGGTVYVDDQACDESYTEGRASMPLEEHASNLSGPISYPYVVPDGCIWVMGDNRTNSLDSRYFGAVPIASVTSRAILIYWPFDDLRTL</sequence>
<accession>U2TP29</accession>
<name>U2TP29_9ACTN</name>
<dbReference type="InterPro" id="IPR000223">
    <property type="entry name" value="Pept_S26A_signal_pept_1"/>
</dbReference>
<dbReference type="Proteomes" id="UP000016638">
    <property type="component" value="Unassembled WGS sequence"/>
</dbReference>
<dbReference type="GO" id="GO:0005886">
    <property type="term" value="C:plasma membrane"/>
    <property type="evidence" value="ECO:0007669"/>
    <property type="project" value="UniProtKB-SubCell"/>
</dbReference>
<evidence type="ECO:0000256" key="4">
    <source>
        <dbReference type="ARBA" id="ARBA00013208"/>
    </source>
</evidence>
<dbReference type="RefSeq" id="WP_021726064.1">
    <property type="nucleotide sequence ID" value="NZ_AWEZ01000045.1"/>
</dbReference>
<dbReference type="CDD" id="cd06530">
    <property type="entry name" value="S26_SPase_I"/>
    <property type="match status" value="1"/>
</dbReference>
<reference evidence="9 10" key="1">
    <citation type="submission" date="2013-08" db="EMBL/GenBank/DDBJ databases">
        <authorList>
            <person name="Durkin A.S."/>
            <person name="Haft D.R."/>
            <person name="McCorrison J."/>
            <person name="Torralba M."/>
            <person name="Gillis M."/>
            <person name="Haft D.H."/>
            <person name="Methe B."/>
            <person name="Sutton G."/>
            <person name="Nelson K.E."/>
        </authorList>
    </citation>
    <scope>NUCLEOTIDE SEQUENCE [LARGE SCALE GENOMIC DNA]</scope>
    <source>
        <strain evidence="9 10">F0195</strain>
    </source>
</reference>
<comment type="caution">
    <text evidence="9">The sequence shown here is derived from an EMBL/GenBank/DDBJ whole genome shotgun (WGS) entry which is preliminary data.</text>
</comment>
<dbReference type="PATRIC" id="fig|1125712.3.peg.1374"/>
<keyword evidence="7" id="KW-0472">Membrane</keyword>
<dbReference type="InterPro" id="IPR036286">
    <property type="entry name" value="LexA/Signal_pep-like_sf"/>
</dbReference>
<evidence type="ECO:0000313" key="9">
    <source>
        <dbReference type="EMBL" id="ERL08195.1"/>
    </source>
</evidence>
<evidence type="ECO:0000256" key="7">
    <source>
        <dbReference type="RuleBase" id="RU362042"/>
    </source>
</evidence>
<evidence type="ECO:0000256" key="5">
    <source>
        <dbReference type="ARBA" id="ARBA00022801"/>
    </source>
</evidence>
<dbReference type="EC" id="3.4.21.89" evidence="4 7"/>
<evidence type="ECO:0000256" key="2">
    <source>
        <dbReference type="ARBA" id="ARBA00004401"/>
    </source>
</evidence>
<dbReference type="AlphaFoldDB" id="U2TP29"/>
<dbReference type="GO" id="GO:0006465">
    <property type="term" value="P:signal peptide processing"/>
    <property type="evidence" value="ECO:0007669"/>
    <property type="project" value="InterPro"/>
</dbReference>
<evidence type="ECO:0000256" key="1">
    <source>
        <dbReference type="ARBA" id="ARBA00000677"/>
    </source>
</evidence>
<dbReference type="InterPro" id="IPR019533">
    <property type="entry name" value="Peptidase_S26"/>
</dbReference>
<evidence type="ECO:0000313" key="10">
    <source>
        <dbReference type="Proteomes" id="UP000016638"/>
    </source>
</evidence>
<dbReference type="InterPro" id="IPR019758">
    <property type="entry name" value="Pept_S26A_signal_pept_1_CS"/>
</dbReference>
<evidence type="ECO:0000259" key="8">
    <source>
        <dbReference type="Pfam" id="PF10502"/>
    </source>
</evidence>
<keyword evidence="7" id="KW-0645">Protease</keyword>
<dbReference type="eggNOG" id="COG0681">
    <property type="taxonomic scope" value="Bacteria"/>
</dbReference>
<gene>
    <name evidence="9" type="primary">lepB_1</name>
    <name evidence="9" type="ORF">HMPREF1316_0251</name>
</gene>
<dbReference type="GO" id="GO:0009003">
    <property type="term" value="F:signal peptidase activity"/>
    <property type="evidence" value="ECO:0007669"/>
    <property type="project" value="UniProtKB-EC"/>
</dbReference>
<dbReference type="EMBL" id="AWEZ01000045">
    <property type="protein sequence ID" value="ERL08195.1"/>
    <property type="molecule type" value="Genomic_DNA"/>
</dbReference>
<comment type="subcellular location">
    <subcellularLocation>
        <location evidence="2">Cell membrane</location>
        <topology evidence="2">Single-pass type II membrane protein</topology>
    </subcellularLocation>
    <subcellularLocation>
        <location evidence="7">Membrane</location>
        <topology evidence="7">Single-pass type II membrane protein</topology>
    </subcellularLocation>
</comment>
<proteinExistence type="inferred from homology"/>
<feature type="domain" description="Peptidase S26" evidence="8">
    <location>
        <begin position="20"/>
        <end position="183"/>
    </location>
</feature>
<keyword evidence="10" id="KW-1185">Reference proteome</keyword>
<feature type="transmembrane region" description="Helical" evidence="7">
    <location>
        <begin position="17"/>
        <end position="44"/>
    </location>
</feature>
<dbReference type="PANTHER" id="PTHR43390">
    <property type="entry name" value="SIGNAL PEPTIDASE I"/>
    <property type="match status" value="1"/>
</dbReference>
<keyword evidence="7" id="KW-0812">Transmembrane</keyword>
<feature type="active site" evidence="6">
    <location>
        <position position="91"/>
    </location>
</feature>
<dbReference type="PROSITE" id="PS00761">
    <property type="entry name" value="SPASE_I_3"/>
    <property type="match status" value="1"/>
</dbReference>
<dbReference type="Gene3D" id="2.10.109.10">
    <property type="entry name" value="Umud Fragment, subunit A"/>
    <property type="match status" value="1"/>
</dbReference>
<dbReference type="OrthoDB" id="9815782at2"/>
<organism evidence="9 10">
    <name type="scientific">Olsenella profusa F0195</name>
    <dbReference type="NCBI Taxonomy" id="1125712"/>
    <lineage>
        <taxon>Bacteria</taxon>
        <taxon>Bacillati</taxon>
        <taxon>Actinomycetota</taxon>
        <taxon>Coriobacteriia</taxon>
        <taxon>Coriobacteriales</taxon>
        <taxon>Atopobiaceae</taxon>
        <taxon>Olsenella</taxon>
    </lineage>
</organism>
<comment type="similarity">
    <text evidence="3 7">Belongs to the peptidase S26 family.</text>
</comment>
<protein>
    <recommendedName>
        <fullName evidence="4 7">Signal peptidase I</fullName>
        <ecNumber evidence="4 7">3.4.21.89</ecNumber>
    </recommendedName>
</protein>
<dbReference type="SUPFAM" id="SSF51306">
    <property type="entry name" value="LexA/Signal peptidase"/>
    <property type="match status" value="1"/>
</dbReference>
<dbReference type="STRING" id="1125712.HMPREF1316_0251"/>
<feature type="active site" evidence="6">
    <location>
        <position position="48"/>
    </location>
</feature>
<dbReference type="PRINTS" id="PR00727">
    <property type="entry name" value="LEADERPTASE"/>
</dbReference>
<evidence type="ECO:0000256" key="3">
    <source>
        <dbReference type="ARBA" id="ARBA00009370"/>
    </source>
</evidence>
<keyword evidence="5 7" id="KW-0378">Hydrolase</keyword>